<protein>
    <recommendedName>
        <fullName evidence="3">DinB family protein</fullName>
    </recommendedName>
</protein>
<dbReference type="RefSeq" id="WP_316024378.1">
    <property type="nucleotide sequence ID" value="NZ_JAWDIO010000002.1"/>
</dbReference>
<keyword evidence="2" id="KW-1185">Reference proteome</keyword>
<evidence type="ECO:0008006" key="3">
    <source>
        <dbReference type="Google" id="ProtNLM"/>
    </source>
</evidence>
<sequence>MPQNNIELSSLLETVDQAKSFLLALDEKQYNTVIAPHFSSSAGAHMRHIIDHYLALKDGVASNVVNYNKRHRHSNIETSPQAALEAWQEIGAWLTDMALENADMSLTIVCETSVNQTQNSHSQSTLARELVFVSSHAIHHFSLLAVMSSIFGSKTNSQFGVAPSTATYLRKQA</sequence>
<gene>
    <name evidence="1" type="ORF">RS130_00925</name>
</gene>
<dbReference type="SUPFAM" id="SSF109854">
    <property type="entry name" value="DinB/YfiT-like putative metalloenzymes"/>
    <property type="match status" value="1"/>
</dbReference>
<dbReference type="PANTHER" id="PTHR39473">
    <property type="match status" value="1"/>
</dbReference>
<dbReference type="Proteomes" id="UP001247805">
    <property type="component" value="Unassembled WGS sequence"/>
</dbReference>
<name>A0ABU3SRN2_9ALTE</name>
<evidence type="ECO:0000313" key="2">
    <source>
        <dbReference type="Proteomes" id="UP001247805"/>
    </source>
</evidence>
<dbReference type="PANTHER" id="PTHR39473:SF1">
    <property type="entry name" value="DINB-LIKE DOMAIN-CONTAINING PROTEIN"/>
    <property type="match status" value="1"/>
</dbReference>
<comment type="caution">
    <text evidence="1">The sequence shown here is derived from an EMBL/GenBank/DDBJ whole genome shotgun (WGS) entry which is preliminary data.</text>
</comment>
<accession>A0ABU3SRN2</accession>
<evidence type="ECO:0000313" key="1">
    <source>
        <dbReference type="EMBL" id="MDU0352666.1"/>
    </source>
</evidence>
<organism evidence="1 2">
    <name type="scientific">Paraglaciecola aquimarina</name>
    <dbReference type="NCBI Taxonomy" id="1235557"/>
    <lineage>
        <taxon>Bacteria</taxon>
        <taxon>Pseudomonadati</taxon>
        <taxon>Pseudomonadota</taxon>
        <taxon>Gammaproteobacteria</taxon>
        <taxon>Alteromonadales</taxon>
        <taxon>Alteromonadaceae</taxon>
        <taxon>Paraglaciecola</taxon>
    </lineage>
</organism>
<dbReference type="InterPro" id="IPR034660">
    <property type="entry name" value="DinB/YfiT-like"/>
</dbReference>
<reference evidence="1 2" key="1">
    <citation type="submission" date="2023-10" db="EMBL/GenBank/DDBJ databases">
        <title>Glaciecola aquimarina strain GGW-M5 nov., isolated from a coastal seawater.</title>
        <authorList>
            <person name="Bayburt H."/>
            <person name="Kim J.M."/>
            <person name="Choi B.J."/>
            <person name="Jeon C.O."/>
        </authorList>
    </citation>
    <scope>NUCLEOTIDE SEQUENCE [LARGE SCALE GENOMIC DNA]</scope>
    <source>
        <strain evidence="1 2">KCTC 32108</strain>
    </source>
</reference>
<dbReference type="EMBL" id="JAWDIO010000002">
    <property type="protein sequence ID" value="MDU0352666.1"/>
    <property type="molecule type" value="Genomic_DNA"/>
</dbReference>
<proteinExistence type="predicted"/>